<dbReference type="InterPro" id="IPR013325">
    <property type="entry name" value="RNA_pol_sigma_r2"/>
</dbReference>
<comment type="caution">
    <text evidence="1">The sequence shown here is derived from an EMBL/GenBank/DDBJ whole genome shotgun (WGS) entry which is preliminary data.</text>
</comment>
<organism evidence="1 2">
    <name type="scientific">Pseudoflavonifractor intestinihominis</name>
    <dbReference type="NCBI Taxonomy" id="3133171"/>
    <lineage>
        <taxon>Bacteria</taxon>
        <taxon>Bacillati</taxon>
        <taxon>Bacillota</taxon>
        <taxon>Clostridia</taxon>
        <taxon>Eubacteriales</taxon>
        <taxon>Oscillospiraceae</taxon>
        <taxon>Pseudoflavonifractor</taxon>
    </lineage>
</organism>
<proteinExistence type="predicted"/>
<dbReference type="Proteomes" id="UP001464378">
    <property type="component" value="Unassembled WGS sequence"/>
</dbReference>
<dbReference type="RefSeq" id="WP_349232454.1">
    <property type="nucleotide sequence ID" value="NZ_JBBMFK010000031.1"/>
</dbReference>
<reference evidence="1 2" key="1">
    <citation type="submission" date="2024-03" db="EMBL/GenBank/DDBJ databases">
        <title>Human intestinal bacterial collection.</title>
        <authorList>
            <person name="Pauvert C."/>
            <person name="Hitch T.C.A."/>
            <person name="Clavel T."/>
        </authorList>
    </citation>
    <scope>NUCLEOTIDE SEQUENCE [LARGE SCALE GENOMIC DNA]</scope>
    <source>
        <strain evidence="1 2">CLA-AP-H29</strain>
    </source>
</reference>
<gene>
    <name evidence="1" type="ORF">WMO64_14725</name>
</gene>
<evidence type="ECO:0000313" key="1">
    <source>
        <dbReference type="EMBL" id="MEQ2444713.1"/>
    </source>
</evidence>
<name>A0ABV1EBL0_9FIRM</name>
<evidence type="ECO:0000313" key="2">
    <source>
        <dbReference type="Proteomes" id="UP001464378"/>
    </source>
</evidence>
<sequence>MRIDSKVNMSVEERNELVTSYLWCIDCVIRQNYSLVQAAHLDKDDVYQNLALRLIQAVERYRPGSRSLKGYIFAQLKYELLNCKSARARYGFCSAPYDLRGAVVPLETLDRRDQYQETLRYGIA</sequence>
<dbReference type="Gene3D" id="1.10.1740.10">
    <property type="match status" value="1"/>
</dbReference>
<dbReference type="SUPFAM" id="SSF88946">
    <property type="entry name" value="Sigma2 domain of RNA polymerase sigma factors"/>
    <property type="match status" value="1"/>
</dbReference>
<dbReference type="EMBL" id="JBBMFK010000031">
    <property type="protein sequence ID" value="MEQ2444713.1"/>
    <property type="molecule type" value="Genomic_DNA"/>
</dbReference>
<evidence type="ECO:0008006" key="3">
    <source>
        <dbReference type="Google" id="ProtNLM"/>
    </source>
</evidence>
<accession>A0ABV1EBL0</accession>
<keyword evidence="2" id="KW-1185">Reference proteome</keyword>
<protein>
    <recommendedName>
        <fullName evidence="3">RNA polymerase sigma-70 region 2 domain-containing protein</fullName>
    </recommendedName>
</protein>